<dbReference type="Gene3D" id="1.25.10.10">
    <property type="entry name" value="Leucine-rich Repeat Variant"/>
    <property type="match status" value="1"/>
</dbReference>
<accession>A0A811QEV8</accession>
<dbReference type="GO" id="GO:0006888">
    <property type="term" value="P:endoplasmic reticulum to Golgi vesicle-mediated transport"/>
    <property type="evidence" value="ECO:0007669"/>
    <property type="project" value="TreeGrafter"/>
</dbReference>
<dbReference type="GO" id="GO:0061025">
    <property type="term" value="P:membrane fusion"/>
    <property type="evidence" value="ECO:0007669"/>
    <property type="project" value="TreeGrafter"/>
</dbReference>
<dbReference type="Proteomes" id="UP000604825">
    <property type="component" value="Unassembled WGS sequence"/>
</dbReference>
<comment type="caution">
    <text evidence="1">The sequence shown here is derived from an EMBL/GenBank/DDBJ whole genome shotgun (WGS) entry which is preliminary data.</text>
</comment>
<dbReference type="EMBL" id="CAJGYO010000010">
    <property type="protein sequence ID" value="CAD6257779.1"/>
    <property type="molecule type" value="Genomic_DNA"/>
</dbReference>
<dbReference type="InterPro" id="IPR011989">
    <property type="entry name" value="ARM-like"/>
</dbReference>
<gene>
    <name evidence="1" type="ORF">NCGR_LOCUS41263</name>
</gene>
<dbReference type="GO" id="GO:0005783">
    <property type="term" value="C:endoplasmic reticulum"/>
    <property type="evidence" value="ECO:0007669"/>
    <property type="project" value="TreeGrafter"/>
</dbReference>
<proteinExistence type="predicted"/>
<organism evidence="1 2">
    <name type="scientific">Miscanthus lutarioriparius</name>
    <dbReference type="NCBI Taxonomy" id="422564"/>
    <lineage>
        <taxon>Eukaryota</taxon>
        <taxon>Viridiplantae</taxon>
        <taxon>Streptophyta</taxon>
        <taxon>Embryophyta</taxon>
        <taxon>Tracheophyta</taxon>
        <taxon>Spermatophyta</taxon>
        <taxon>Magnoliopsida</taxon>
        <taxon>Liliopsida</taxon>
        <taxon>Poales</taxon>
        <taxon>Poaceae</taxon>
        <taxon>PACMAD clade</taxon>
        <taxon>Panicoideae</taxon>
        <taxon>Andropogonodae</taxon>
        <taxon>Andropogoneae</taxon>
        <taxon>Saccharinae</taxon>
        <taxon>Miscanthus</taxon>
    </lineage>
</organism>
<name>A0A811QEV8_9POAL</name>
<dbReference type="OrthoDB" id="198977at2759"/>
<dbReference type="GO" id="GO:0006886">
    <property type="term" value="P:intracellular protein transport"/>
    <property type="evidence" value="ECO:0007669"/>
    <property type="project" value="TreeGrafter"/>
</dbReference>
<dbReference type="PANTHER" id="PTHR10013">
    <property type="entry name" value="GENERAL VESICULAR TRANSPORT FACTOR P115"/>
    <property type="match status" value="1"/>
</dbReference>
<keyword evidence="2" id="KW-1185">Reference proteome</keyword>
<dbReference type="AlphaFoldDB" id="A0A811QEV8"/>
<protein>
    <submittedName>
        <fullName evidence="1">Uncharacterized protein</fullName>
    </submittedName>
</protein>
<evidence type="ECO:0000313" key="2">
    <source>
        <dbReference type="Proteomes" id="UP000604825"/>
    </source>
</evidence>
<dbReference type="GO" id="GO:0012507">
    <property type="term" value="C:ER to Golgi transport vesicle membrane"/>
    <property type="evidence" value="ECO:0007669"/>
    <property type="project" value="TreeGrafter"/>
</dbReference>
<dbReference type="GO" id="GO:0005795">
    <property type="term" value="C:Golgi stack"/>
    <property type="evidence" value="ECO:0007669"/>
    <property type="project" value="TreeGrafter"/>
</dbReference>
<evidence type="ECO:0000313" key="1">
    <source>
        <dbReference type="EMBL" id="CAD6257779.1"/>
    </source>
</evidence>
<reference evidence="1" key="1">
    <citation type="submission" date="2020-10" db="EMBL/GenBank/DDBJ databases">
        <authorList>
            <person name="Han B."/>
            <person name="Lu T."/>
            <person name="Zhao Q."/>
            <person name="Huang X."/>
            <person name="Zhao Y."/>
        </authorList>
    </citation>
    <scope>NUCLEOTIDE SEQUENCE</scope>
</reference>
<dbReference type="GO" id="GO:0048211">
    <property type="term" value="P:Golgi vesicle docking"/>
    <property type="evidence" value="ECO:0007669"/>
    <property type="project" value="TreeGrafter"/>
</dbReference>
<dbReference type="PANTHER" id="PTHR10013:SF0">
    <property type="entry name" value="GENERAL VESICULAR TRANSPORT FACTOR P115"/>
    <property type="match status" value="1"/>
</dbReference>
<dbReference type="InterPro" id="IPR024095">
    <property type="entry name" value="Vesicle_P115"/>
</dbReference>
<sequence length="226" mass="24687">MLSADDANGREAMACQGCAGGCHEGGVPASRSGGLCLAITLTSTNHPSSSTTSPVPPQARGAKQWQLRYEEEQDDGVEFNCACVHGLAAILYNASHEKGCDAFAVAGVVSQKIGLPFSQHTLRFDELRKSLAHLLSEQHHCKELSQQSANTMSDFQEIEQYGTNKDDQHPILSEIFDSQFVHFFSKLEDDIRENIMDIISQIKTATAVLPTESEQKNGEVDGEYLK</sequence>